<keyword evidence="2" id="KW-1185">Reference proteome</keyword>
<protein>
    <submittedName>
        <fullName evidence="1">Uncharacterized protein</fullName>
    </submittedName>
</protein>
<reference evidence="1" key="1">
    <citation type="submission" date="2020-07" db="EMBL/GenBank/DDBJ databases">
        <title>Multicomponent nature underlies the extraordinary mechanical properties of spider dragline silk.</title>
        <authorList>
            <person name="Kono N."/>
            <person name="Nakamura H."/>
            <person name="Mori M."/>
            <person name="Yoshida Y."/>
            <person name="Ohtoshi R."/>
            <person name="Malay A.D."/>
            <person name="Moran D.A.P."/>
            <person name="Tomita M."/>
            <person name="Numata K."/>
            <person name="Arakawa K."/>
        </authorList>
    </citation>
    <scope>NUCLEOTIDE SEQUENCE</scope>
</reference>
<dbReference type="EMBL" id="BMAO01016648">
    <property type="protein sequence ID" value="GFR10124.1"/>
    <property type="molecule type" value="Genomic_DNA"/>
</dbReference>
<evidence type="ECO:0000313" key="2">
    <source>
        <dbReference type="Proteomes" id="UP000887116"/>
    </source>
</evidence>
<proteinExistence type="predicted"/>
<dbReference type="Proteomes" id="UP000887116">
    <property type="component" value="Unassembled WGS sequence"/>
</dbReference>
<dbReference type="AlphaFoldDB" id="A0A8X6GUC2"/>
<dbReference type="OrthoDB" id="6431239at2759"/>
<accession>A0A8X6GUC2</accession>
<organism evidence="1 2">
    <name type="scientific">Trichonephila clavata</name>
    <name type="common">Joro spider</name>
    <name type="synonym">Nephila clavata</name>
    <dbReference type="NCBI Taxonomy" id="2740835"/>
    <lineage>
        <taxon>Eukaryota</taxon>
        <taxon>Metazoa</taxon>
        <taxon>Ecdysozoa</taxon>
        <taxon>Arthropoda</taxon>
        <taxon>Chelicerata</taxon>
        <taxon>Arachnida</taxon>
        <taxon>Araneae</taxon>
        <taxon>Araneomorphae</taxon>
        <taxon>Entelegynae</taxon>
        <taxon>Araneoidea</taxon>
        <taxon>Nephilidae</taxon>
        <taxon>Trichonephila</taxon>
    </lineage>
</organism>
<evidence type="ECO:0000313" key="1">
    <source>
        <dbReference type="EMBL" id="GFR10124.1"/>
    </source>
</evidence>
<comment type="caution">
    <text evidence="1">The sequence shown here is derived from an EMBL/GenBank/DDBJ whole genome shotgun (WGS) entry which is preliminary data.</text>
</comment>
<gene>
    <name evidence="1" type="primary">AVEN_133660_1</name>
    <name evidence="1" type="ORF">TNCT_576291</name>
</gene>
<name>A0A8X6GUC2_TRICU</name>
<sequence length="166" mass="18631">MNDFTEALLFTEDLLVDYMKRAGLFWSPCTSGNTYRSRVLSKFTKDIGAAVYNFSLIQEGEVFYTYDIQGHSYPNQNFFPDGYSPLDFLEYCSKLASCALSIVIDGNEEFGDSTTLTITKILASFMRTGEFARAGGWSSLQDMGRRCTSLHVIQTLKGISIKARCL</sequence>